<sequence length="220" mass="24428">MKIVLLGPPGAGKGTQAKSISNRYSIPHISTGDIFRKNIAENTPLGIEAKKHIDKGHLVPDDLTIDIVKDRLKKEDCDKGYLLDGFPRTAMQAEALECFLNSRGEKLNTALLIDVPRGFILERMTGRRVCPACGASYHIKFNPPTIDGRCDICGTDIIQRKDDVESTVSERLDVYDKQTEPLINYYKSEGLLTIVDGTKAINVVFEEICNILGSNKNDNY</sequence>
<feature type="binding site" evidence="8">
    <location>
        <begin position="57"/>
        <end position="59"/>
    </location>
    <ligand>
        <name>AMP</name>
        <dbReference type="ChEBI" id="CHEBI:456215"/>
    </ligand>
</feature>
<dbReference type="Pfam" id="PF00406">
    <property type="entry name" value="ADK"/>
    <property type="match status" value="1"/>
</dbReference>
<comment type="domain">
    <text evidence="8">Consists of three domains, a large central CORE domain and two small peripheral domains, NMPbind and LID, which undergo movements during catalysis. The LID domain closes over the site of phosphoryl transfer upon ATP binding. Assembling and dissambling the active center during each catalytic cycle provides an effective means to prevent ATP hydrolysis. Some bacteria have evolved a zinc-coordinating structure that stabilizes the LID domain.</text>
</comment>
<comment type="subunit">
    <text evidence="8 10">Monomer.</text>
</comment>
<feature type="binding site" evidence="8">
    <location>
        <position position="153"/>
    </location>
    <ligand>
        <name>Zn(2+)</name>
        <dbReference type="ChEBI" id="CHEBI:29105"/>
        <note>structural</note>
    </ligand>
</feature>
<dbReference type="PANTHER" id="PTHR23359">
    <property type="entry name" value="NUCLEOTIDE KINASE"/>
    <property type="match status" value="1"/>
</dbReference>
<dbReference type="EMBL" id="UFWZ01000001">
    <property type="protein sequence ID" value="SUY48243.1"/>
    <property type="molecule type" value="Genomic_DNA"/>
</dbReference>
<keyword evidence="5 8" id="KW-0418">Kinase</keyword>
<dbReference type="HAMAP" id="MF_00235">
    <property type="entry name" value="Adenylate_kinase_Adk"/>
    <property type="match status" value="1"/>
</dbReference>
<evidence type="ECO:0000313" key="13">
    <source>
        <dbReference type="Proteomes" id="UP000254664"/>
    </source>
</evidence>
<dbReference type="PROSITE" id="PS00113">
    <property type="entry name" value="ADENYLATE_KINASE"/>
    <property type="match status" value="1"/>
</dbReference>
<keyword evidence="13" id="KW-1185">Reference proteome</keyword>
<organism evidence="12 13">
    <name type="scientific">Clostridium putrefaciens</name>
    <dbReference type="NCBI Taxonomy" id="99675"/>
    <lineage>
        <taxon>Bacteria</taxon>
        <taxon>Bacillati</taxon>
        <taxon>Bacillota</taxon>
        <taxon>Clostridia</taxon>
        <taxon>Eubacteriales</taxon>
        <taxon>Clostridiaceae</taxon>
        <taxon>Clostridium</taxon>
    </lineage>
</organism>
<keyword evidence="8" id="KW-0963">Cytoplasm</keyword>
<evidence type="ECO:0000256" key="9">
    <source>
        <dbReference type="RuleBase" id="RU003330"/>
    </source>
</evidence>
<dbReference type="CDD" id="cd01428">
    <property type="entry name" value="ADK"/>
    <property type="match status" value="1"/>
</dbReference>
<keyword evidence="2 8" id="KW-0479">Metal-binding</keyword>
<comment type="catalytic activity">
    <reaction evidence="8 10">
        <text>AMP + ATP = 2 ADP</text>
        <dbReference type="Rhea" id="RHEA:12973"/>
        <dbReference type="ChEBI" id="CHEBI:30616"/>
        <dbReference type="ChEBI" id="CHEBI:456215"/>
        <dbReference type="ChEBI" id="CHEBI:456216"/>
        <dbReference type="EC" id="2.7.4.3"/>
    </reaction>
</comment>
<protein>
    <recommendedName>
        <fullName evidence="8 10">Adenylate kinase</fullName>
        <shortName evidence="8">AK</shortName>
        <ecNumber evidence="8 10">2.7.4.3</ecNumber>
    </recommendedName>
    <alternativeName>
        <fullName evidence="8">ATP-AMP transphosphorylase</fullName>
    </alternativeName>
    <alternativeName>
        <fullName evidence="8">ATP:AMP phosphotransferase</fullName>
    </alternativeName>
    <alternativeName>
        <fullName evidence="8">Adenylate monophosphate kinase</fullName>
    </alternativeName>
</protein>
<dbReference type="SUPFAM" id="SSF52540">
    <property type="entry name" value="P-loop containing nucleoside triphosphate hydrolases"/>
    <property type="match status" value="1"/>
</dbReference>
<dbReference type="GO" id="GO:0005524">
    <property type="term" value="F:ATP binding"/>
    <property type="evidence" value="ECO:0007669"/>
    <property type="project" value="UniProtKB-UniRule"/>
</dbReference>
<dbReference type="Pfam" id="PF05191">
    <property type="entry name" value="ADK_lid"/>
    <property type="match status" value="1"/>
</dbReference>
<comment type="subcellular location">
    <subcellularLocation>
        <location evidence="8 10">Cytoplasm</location>
    </subcellularLocation>
</comment>
<dbReference type="InterPro" id="IPR000850">
    <property type="entry name" value="Adenylat/UMP-CMP_kin"/>
</dbReference>
<feature type="binding site" evidence="8">
    <location>
        <position position="127"/>
    </location>
    <ligand>
        <name>ATP</name>
        <dbReference type="ChEBI" id="CHEBI:30616"/>
    </ligand>
</feature>
<feature type="binding site" evidence="8">
    <location>
        <position position="130"/>
    </location>
    <ligand>
        <name>Zn(2+)</name>
        <dbReference type="ChEBI" id="CHEBI:29105"/>
        <note>structural</note>
    </ligand>
</feature>
<proteinExistence type="inferred from homology"/>
<feature type="binding site" evidence="8">
    <location>
        <position position="171"/>
    </location>
    <ligand>
        <name>AMP</name>
        <dbReference type="ChEBI" id="CHEBI:456215"/>
    </ligand>
</feature>
<dbReference type="AlphaFoldDB" id="A0A381JB65"/>
<feature type="region of interest" description="NMP" evidence="8">
    <location>
        <begin position="30"/>
        <end position="59"/>
    </location>
</feature>
<dbReference type="RefSeq" id="WP_115642501.1">
    <property type="nucleotide sequence ID" value="NZ_UFWZ01000001.1"/>
</dbReference>
<reference evidence="12 13" key="1">
    <citation type="submission" date="2018-06" db="EMBL/GenBank/DDBJ databases">
        <authorList>
            <consortium name="Pathogen Informatics"/>
            <person name="Doyle S."/>
        </authorList>
    </citation>
    <scope>NUCLEOTIDE SEQUENCE [LARGE SCALE GENOMIC DNA]</scope>
    <source>
        <strain evidence="12 13">NCTC9836</strain>
    </source>
</reference>
<dbReference type="FunFam" id="3.40.50.300:FF:000106">
    <property type="entry name" value="Adenylate kinase mitochondrial"/>
    <property type="match status" value="1"/>
</dbReference>
<dbReference type="Gene3D" id="3.40.50.300">
    <property type="entry name" value="P-loop containing nucleotide triphosphate hydrolases"/>
    <property type="match status" value="1"/>
</dbReference>
<dbReference type="NCBIfam" id="NF001380">
    <property type="entry name" value="PRK00279.1-2"/>
    <property type="match status" value="1"/>
</dbReference>
<feature type="binding site" evidence="8">
    <location>
        <begin position="10"/>
        <end position="15"/>
    </location>
    <ligand>
        <name>ATP</name>
        <dbReference type="ChEBI" id="CHEBI:30616"/>
    </ligand>
</feature>
<feature type="binding site" evidence="8">
    <location>
        <position position="160"/>
    </location>
    <ligand>
        <name>AMP</name>
        <dbReference type="ChEBI" id="CHEBI:456215"/>
    </ligand>
</feature>
<evidence type="ECO:0000256" key="2">
    <source>
        <dbReference type="ARBA" id="ARBA00022723"/>
    </source>
</evidence>
<dbReference type="InterPro" id="IPR033690">
    <property type="entry name" value="Adenylat_kinase_CS"/>
</dbReference>
<feature type="binding site" evidence="8">
    <location>
        <position position="92"/>
    </location>
    <ligand>
        <name>AMP</name>
        <dbReference type="ChEBI" id="CHEBI:456215"/>
    </ligand>
</feature>
<dbReference type="OrthoDB" id="9805030at2"/>
<evidence type="ECO:0000256" key="10">
    <source>
        <dbReference type="RuleBase" id="RU003331"/>
    </source>
</evidence>
<feature type="binding site" evidence="8">
    <location>
        <position position="36"/>
    </location>
    <ligand>
        <name>AMP</name>
        <dbReference type="ChEBI" id="CHEBI:456215"/>
    </ligand>
</feature>
<evidence type="ECO:0000313" key="12">
    <source>
        <dbReference type="EMBL" id="SUY48243.1"/>
    </source>
</evidence>
<name>A0A381JB65_9CLOT</name>
<dbReference type="GO" id="GO:0044209">
    <property type="term" value="P:AMP salvage"/>
    <property type="evidence" value="ECO:0007669"/>
    <property type="project" value="UniProtKB-UniRule"/>
</dbReference>
<dbReference type="GO" id="GO:0008270">
    <property type="term" value="F:zinc ion binding"/>
    <property type="evidence" value="ECO:0007669"/>
    <property type="project" value="UniProtKB-UniRule"/>
</dbReference>
<feature type="binding site" evidence="8">
    <location>
        <position position="199"/>
    </location>
    <ligand>
        <name>ATP</name>
        <dbReference type="ChEBI" id="CHEBI:30616"/>
    </ligand>
</feature>
<evidence type="ECO:0000256" key="7">
    <source>
        <dbReference type="ARBA" id="ARBA00022840"/>
    </source>
</evidence>
<dbReference type="UniPathway" id="UPA00588">
    <property type="reaction ID" value="UER00649"/>
</dbReference>
<feature type="binding site" evidence="8">
    <location>
        <begin position="136"/>
        <end position="137"/>
    </location>
    <ligand>
        <name>ATP</name>
        <dbReference type="ChEBI" id="CHEBI:30616"/>
    </ligand>
</feature>
<evidence type="ECO:0000256" key="6">
    <source>
        <dbReference type="ARBA" id="ARBA00022833"/>
    </source>
</evidence>
<feature type="binding site" evidence="8">
    <location>
        <position position="150"/>
    </location>
    <ligand>
        <name>Zn(2+)</name>
        <dbReference type="ChEBI" id="CHEBI:29105"/>
        <note>structural</note>
    </ligand>
</feature>
<dbReference type="GO" id="GO:0004017">
    <property type="term" value="F:AMP kinase activity"/>
    <property type="evidence" value="ECO:0007669"/>
    <property type="project" value="UniProtKB-UniRule"/>
</dbReference>
<feature type="binding site" evidence="8">
    <location>
        <begin position="85"/>
        <end position="88"/>
    </location>
    <ligand>
        <name>AMP</name>
        <dbReference type="ChEBI" id="CHEBI:456215"/>
    </ligand>
</feature>
<evidence type="ECO:0000256" key="3">
    <source>
        <dbReference type="ARBA" id="ARBA00022727"/>
    </source>
</evidence>
<dbReference type="InterPro" id="IPR007862">
    <property type="entry name" value="Adenylate_kinase_lid-dom"/>
</dbReference>
<comment type="similarity">
    <text evidence="8 9">Belongs to the adenylate kinase family.</text>
</comment>
<keyword evidence="4 8" id="KW-0547">Nucleotide-binding</keyword>
<evidence type="ECO:0000259" key="11">
    <source>
        <dbReference type="Pfam" id="PF05191"/>
    </source>
</evidence>
<evidence type="ECO:0000256" key="4">
    <source>
        <dbReference type="ARBA" id="ARBA00022741"/>
    </source>
</evidence>
<comment type="pathway">
    <text evidence="8">Purine metabolism; AMP biosynthesis via salvage pathway; AMP from ADP: step 1/1.</text>
</comment>
<dbReference type="GO" id="GO:0005737">
    <property type="term" value="C:cytoplasm"/>
    <property type="evidence" value="ECO:0007669"/>
    <property type="project" value="UniProtKB-SubCell"/>
</dbReference>
<dbReference type="PRINTS" id="PR00094">
    <property type="entry name" value="ADENYLTKNASE"/>
</dbReference>
<feature type="domain" description="Adenylate kinase active site lid" evidence="11">
    <location>
        <begin position="127"/>
        <end position="162"/>
    </location>
</feature>
<feature type="binding site" evidence="8">
    <location>
        <position position="31"/>
    </location>
    <ligand>
        <name>AMP</name>
        <dbReference type="ChEBI" id="CHEBI:456215"/>
    </ligand>
</feature>
<dbReference type="InterPro" id="IPR006259">
    <property type="entry name" value="Adenyl_kin_sub"/>
</dbReference>
<dbReference type="NCBIfam" id="NF001381">
    <property type="entry name" value="PRK00279.1-3"/>
    <property type="match status" value="1"/>
</dbReference>
<feature type="binding site" evidence="8">
    <location>
        <position position="133"/>
    </location>
    <ligand>
        <name>Zn(2+)</name>
        <dbReference type="ChEBI" id="CHEBI:29105"/>
        <note>structural</note>
    </ligand>
</feature>
<gene>
    <name evidence="8 12" type="primary">adk</name>
    <name evidence="12" type="ORF">NCTC9836_02619</name>
</gene>
<dbReference type="EC" id="2.7.4.3" evidence="8 10"/>
<evidence type="ECO:0000256" key="1">
    <source>
        <dbReference type="ARBA" id="ARBA00022679"/>
    </source>
</evidence>
<dbReference type="NCBIfam" id="TIGR01351">
    <property type="entry name" value="adk"/>
    <property type="match status" value="1"/>
</dbReference>
<evidence type="ECO:0000256" key="8">
    <source>
        <dbReference type="HAMAP-Rule" id="MF_00235"/>
    </source>
</evidence>
<comment type="function">
    <text evidence="8">Catalyzes the reversible transfer of the terminal phosphate group between ATP and AMP. Plays an important role in cellular energy homeostasis and in adenine nucleotide metabolism.</text>
</comment>
<dbReference type="Proteomes" id="UP000254664">
    <property type="component" value="Unassembled WGS sequence"/>
</dbReference>
<dbReference type="NCBIfam" id="NF011100">
    <property type="entry name" value="PRK14527.1"/>
    <property type="match status" value="1"/>
</dbReference>
<keyword evidence="6 8" id="KW-0862">Zinc</keyword>
<keyword evidence="3 8" id="KW-0545">Nucleotide biosynthesis</keyword>
<evidence type="ECO:0000256" key="5">
    <source>
        <dbReference type="ARBA" id="ARBA00022777"/>
    </source>
</evidence>
<keyword evidence="7 8" id="KW-0067">ATP-binding</keyword>
<dbReference type="InterPro" id="IPR027417">
    <property type="entry name" value="P-loop_NTPase"/>
</dbReference>
<feature type="region of interest" description="LID" evidence="8">
    <location>
        <begin position="126"/>
        <end position="163"/>
    </location>
</feature>
<keyword evidence="1 8" id="KW-0808">Transferase</keyword>
<accession>A0A381JB65</accession>